<dbReference type="Proteomes" id="UP001174909">
    <property type="component" value="Unassembled WGS sequence"/>
</dbReference>
<name>A0AA35T712_GEOBA</name>
<organism evidence="2 3">
    <name type="scientific">Geodia barretti</name>
    <name type="common">Barrett's horny sponge</name>
    <dbReference type="NCBI Taxonomy" id="519541"/>
    <lineage>
        <taxon>Eukaryota</taxon>
        <taxon>Metazoa</taxon>
        <taxon>Porifera</taxon>
        <taxon>Demospongiae</taxon>
        <taxon>Heteroscleromorpha</taxon>
        <taxon>Tetractinellida</taxon>
        <taxon>Astrophorina</taxon>
        <taxon>Geodiidae</taxon>
        <taxon>Geodia</taxon>
    </lineage>
</organism>
<accession>A0AA35T712</accession>
<feature type="region of interest" description="Disordered" evidence="1">
    <location>
        <begin position="11"/>
        <end position="51"/>
    </location>
</feature>
<sequence length="224" mass="22427">MFVAFVVTGCGGGNDDDDDDTAAANDDDDDSTAEGPPSATMVTVDPAAGGTIPSNQQFSLTFDQGVTAATVSGAAATGAGLNWTASPALAQGSATLNVEWTNRDGTTGSQAVGPYTVSDPDVDPPVITSGTVADGDSDVDPAPINAGGFRFDFDEAVTGTIKLTDEAGADLNWIATVGGQTATLTAVAGQELANETTYKVELDVKDGSANGAPATITFVTKPKE</sequence>
<reference evidence="2" key="1">
    <citation type="submission" date="2023-03" db="EMBL/GenBank/DDBJ databases">
        <authorList>
            <person name="Steffen K."/>
            <person name="Cardenas P."/>
        </authorList>
    </citation>
    <scope>NUCLEOTIDE SEQUENCE</scope>
</reference>
<comment type="caution">
    <text evidence="2">The sequence shown here is derived from an EMBL/GenBank/DDBJ whole genome shotgun (WGS) entry which is preliminary data.</text>
</comment>
<evidence type="ECO:0000313" key="3">
    <source>
        <dbReference type="Proteomes" id="UP001174909"/>
    </source>
</evidence>
<protein>
    <recommendedName>
        <fullName evidence="4">SbsA Ig-like domain-containing protein</fullName>
    </recommendedName>
</protein>
<dbReference type="AlphaFoldDB" id="A0AA35T712"/>
<evidence type="ECO:0000256" key="1">
    <source>
        <dbReference type="SAM" id="MobiDB-lite"/>
    </source>
</evidence>
<evidence type="ECO:0008006" key="4">
    <source>
        <dbReference type="Google" id="ProtNLM"/>
    </source>
</evidence>
<dbReference type="EMBL" id="CASHTH010003229">
    <property type="protein sequence ID" value="CAI8041962.1"/>
    <property type="molecule type" value="Genomic_DNA"/>
</dbReference>
<feature type="compositionally biased region" description="Acidic residues" evidence="1">
    <location>
        <begin position="14"/>
        <end position="32"/>
    </location>
</feature>
<gene>
    <name evidence="2" type="ORF">GBAR_LOCUS23292</name>
</gene>
<keyword evidence="3" id="KW-1185">Reference proteome</keyword>
<proteinExistence type="predicted"/>
<evidence type="ECO:0000313" key="2">
    <source>
        <dbReference type="EMBL" id="CAI8041962.1"/>
    </source>
</evidence>